<evidence type="ECO:0000259" key="4">
    <source>
        <dbReference type="Pfam" id="PF13407"/>
    </source>
</evidence>
<sequence>MMTKQEKILWVILPVVLVILFLLSSTDLIIKEKKTVIYPISIIISDTSDDYFANFRKGADKAADEYNVDVSFITLYEKGDQDQQLELVKREINDGALAVVLVPVKPEECAKKMDDMVLNCPAVIVGNLIPNEKVKSGIAPDFEEEGRKLGQAIARENSPGKPVWIFMEGLDYGYNRDIYAGAESELKNAGFTVKIYKKTMEETFRKAIEGLVYPGSEKVIIAAIDTKSLDETAEIIAGSPVYGSYVDGLYGVGSTTRLLTDLDNGVIKGLVVSDQFDAGYRSIEKAVESVHRGFQKEQIVLDSYYIRREDLRESKFEKILYPID</sequence>
<evidence type="ECO:0000313" key="5">
    <source>
        <dbReference type="EMBL" id="NNJ30621.1"/>
    </source>
</evidence>
<name>A0ABX1VTQ4_9FIRM</name>
<organism evidence="5 6">
    <name type="scientific">Lacrimispora defluvii</name>
    <dbReference type="NCBI Taxonomy" id="2719233"/>
    <lineage>
        <taxon>Bacteria</taxon>
        <taxon>Bacillati</taxon>
        <taxon>Bacillota</taxon>
        <taxon>Clostridia</taxon>
        <taxon>Lachnospirales</taxon>
        <taxon>Lachnospiraceae</taxon>
        <taxon>Lacrimispora</taxon>
    </lineage>
</organism>
<dbReference type="EMBL" id="JAAOXG010000022">
    <property type="protein sequence ID" value="NNJ30621.1"/>
    <property type="molecule type" value="Genomic_DNA"/>
</dbReference>
<protein>
    <submittedName>
        <fullName evidence="5">Substrate-binding domain-containing protein</fullName>
    </submittedName>
</protein>
<dbReference type="Proteomes" id="UP000539052">
    <property type="component" value="Unassembled WGS sequence"/>
</dbReference>
<evidence type="ECO:0000256" key="3">
    <source>
        <dbReference type="ARBA" id="ARBA00022729"/>
    </source>
</evidence>
<dbReference type="SUPFAM" id="SSF53822">
    <property type="entry name" value="Periplasmic binding protein-like I"/>
    <property type="match status" value="1"/>
</dbReference>
<evidence type="ECO:0000313" key="6">
    <source>
        <dbReference type="Proteomes" id="UP000539052"/>
    </source>
</evidence>
<evidence type="ECO:0000256" key="2">
    <source>
        <dbReference type="ARBA" id="ARBA00007639"/>
    </source>
</evidence>
<dbReference type="Gene3D" id="3.40.50.2300">
    <property type="match status" value="2"/>
</dbReference>
<dbReference type="InterPro" id="IPR028082">
    <property type="entry name" value="Peripla_BP_I"/>
</dbReference>
<comment type="subcellular location">
    <subcellularLocation>
        <location evidence="1">Cell envelope</location>
    </subcellularLocation>
</comment>
<accession>A0ABX1VTQ4</accession>
<dbReference type="Pfam" id="PF13407">
    <property type="entry name" value="Peripla_BP_4"/>
    <property type="match status" value="1"/>
</dbReference>
<comment type="caution">
    <text evidence="5">The sequence shown here is derived from an EMBL/GenBank/DDBJ whole genome shotgun (WGS) entry which is preliminary data.</text>
</comment>
<keyword evidence="6" id="KW-1185">Reference proteome</keyword>
<reference evidence="5 6" key="1">
    <citation type="submission" date="2020-03" db="EMBL/GenBank/DDBJ databases">
        <title>Genome Sequence of industrial isolate, B5A.</title>
        <authorList>
            <person name="Sharma S."/>
            <person name="Patil P.B."/>
            <person name="Korpole S."/>
        </authorList>
    </citation>
    <scope>NUCLEOTIDE SEQUENCE [LARGE SCALE GENOMIC DNA]</scope>
    <source>
        <strain evidence="5 6">PI-S10-B5A</strain>
    </source>
</reference>
<feature type="domain" description="Periplasmic binding protein" evidence="4">
    <location>
        <begin position="40"/>
        <end position="287"/>
    </location>
</feature>
<dbReference type="PANTHER" id="PTHR46847:SF1">
    <property type="entry name" value="D-ALLOSE-BINDING PERIPLASMIC PROTEIN-RELATED"/>
    <property type="match status" value="1"/>
</dbReference>
<evidence type="ECO:0000256" key="1">
    <source>
        <dbReference type="ARBA" id="ARBA00004196"/>
    </source>
</evidence>
<proteinExistence type="inferred from homology"/>
<gene>
    <name evidence="5" type="ORF">G9470_12580</name>
</gene>
<comment type="similarity">
    <text evidence="2">Belongs to the bacterial solute-binding protein 2 family.</text>
</comment>
<dbReference type="PANTHER" id="PTHR46847">
    <property type="entry name" value="D-ALLOSE-BINDING PERIPLASMIC PROTEIN-RELATED"/>
    <property type="match status" value="1"/>
</dbReference>
<keyword evidence="3" id="KW-0732">Signal</keyword>
<dbReference type="InterPro" id="IPR025997">
    <property type="entry name" value="SBP_2_dom"/>
</dbReference>